<dbReference type="Gene3D" id="1.50.10.20">
    <property type="match status" value="1"/>
</dbReference>
<proteinExistence type="predicted"/>
<dbReference type="AlphaFoldDB" id="A0AAJ6BFY8"/>
<evidence type="ECO:0000313" key="2">
    <source>
        <dbReference type="Proteomes" id="UP001220610"/>
    </source>
</evidence>
<protein>
    <recommendedName>
        <fullName evidence="3">Lanthionine synthetase-like protein</fullName>
    </recommendedName>
</protein>
<dbReference type="InterPro" id="IPR007822">
    <property type="entry name" value="LANC-like"/>
</dbReference>
<dbReference type="EMBL" id="CP119311">
    <property type="protein sequence ID" value="WEK33546.1"/>
    <property type="molecule type" value="Genomic_DNA"/>
</dbReference>
<evidence type="ECO:0000313" key="1">
    <source>
        <dbReference type="EMBL" id="WEK33546.1"/>
    </source>
</evidence>
<reference evidence="1" key="1">
    <citation type="submission" date="2023-03" db="EMBL/GenBank/DDBJ databases">
        <title>Andean soil-derived lignocellulolytic bacterial consortium as a source of novel taxa and putative plastic-active enzymes.</title>
        <authorList>
            <person name="Diaz-Garcia L."/>
            <person name="Chuvochina M."/>
            <person name="Feuerriegel G."/>
            <person name="Bunk B."/>
            <person name="Sproer C."/>
            <person name="Streit W.R."/>
            <person name="Rodriguez L.M."/>
            <person name="Overmann J."/>
            <person name="Jimenez D.J."/>
        </authorList>
    </citation>
    <scope>NUCLEOTIDE SEQUENCE</scope>
    <source>
        <strain evidence="1">MAG 7</strain>
    </source>
</reference>
<accession>A0AAJ6BFY8</accession>
<dbReference type="GO" id="GO:0031179">
    <property type="term" value="P:peptide modification"/>
    <property type="evidence" value="ECO:0007669"/>
    <property type="project" value="InterPro"/>
</dbReference>
<evidence type="ECO:0008006" key="3">
    <source>
        <dbReference type="Google" id="ProtNLM"/>
    </source>
</evidence>
<sequence length="368" mass="41852">MNQLIHRRFVNYILLNASFQNRIGLFDGKTAVSIYLAMAAEAFPDFAADAASFSFLEEIQEHMSFGSPLGFGSGMAGYGCVLEYLAGKDLLAEDTSELLEEPEKHILGFVYRAASQEPGLNNGISGMGMYLLQRLKSKTPPGQFQQLLLKEAAIGCVDQLRKLWDAVRKEGKRNIDISLWNGWPGVVLFLNELRKTGWFEPEVTAFLQEMVEFLWRIVQKNRQNWHWDYLSCWLAIFQAGFDRADYTLHPDKLKLFDKQLQFGFASIEHIAARKRMWYALELSIIERQFEQAAAGKAARKIKKLAEEGLEQRPVPELFPPGMRQLEVPVGLLEGVCGTALPLLTMETGRYDWLSMFGIFVKQSHAEKN</sequence>
<dbReference type="Pfam" id="PF05147">
    <property type="entry name" value="LANC_like"/>
    <property type="match status" value="1"/>
</dbReference>
<dbReference type="Proteomes" id="UP001220610">
    <property type="component" value="Chromosome"/>
</dbReference>
<name>A0AAJ6BFY8_9BACT</name>
<organism evidence="1 2">
    <name type="scientific">Candidatus Pseudobacter hemicellulosilyticus</name>
    <dbReference type="NCBI Taxonomy" id="3121375"/>
    <lineage>
        <taxon>Bacteria</taxon>
        <taxon>Pseudomonadati</taxon>
        <taxon>Bacteroidota</taxon>
        <taxon>Chitinophagia</taxon>
        <taxon>Chitinophagales</taxon>
        <taxon>Chitinophagaceae</taxon>
        <taxon>Pseudobacter</taxon>
    </lineage>
</organism>
<dbReference type="SUPFAM" id="SSF158745">
    <property type="entry name" value="LanC-like"/>
    <property type="match status" value="1"/>
</dbReference>
<gene>
    <name evidence="1" type="ORF">P0Y53_13725</name>
</gene>